<protein>
    <submittedName>
        <fullName evidence="2">CutA1 divalent ion tolerance protein</fullName>
    </submittedName>
</protein>
<dbReference type="Proteomes" id="UP000004162">
    <property type="component" value="Unassembled WGS sequence"/>
</dbReference>
<evidence type="ECO:0000313" key="3">
    <source>
        <dbReference type="Proteomes" id="UP000004162"/>
    </source>
</evidence>
<accession>Q0YU58</accession>
<name>Q0YU58_9CHLB</name>
<evidence type="ECO:0000313" key="2">
    <source>
        <dbReference type="EMBL" id="EAT59861.1"/>
    </source>
</evidence>
<dbReference type="SUPFAM" id="SSF54913">
    <property type="entry name" value="GlnB-like"/>
    <property type="match status" value="1"/>
</dbReference>
<comment type="caution">
    <text evidence="2">The sequence shown here is derived from an EMBL/GenBank/DDBJ whole genome shotgun (WGS) entry which is preliminary data.</text>
</comment>
<dbReference type="PANTHER" id="PTHR23419">
    <property type="entry name" value="DIVALENT CATION TOLERANCE CUTA-RELATED"/>
    <property type="match status" value="1"/>
</dbReference>
<dbReference type="Gene3D" id="3.30.70.120">
    <property type="match status" value="1"/>
</dbReference>
<dbReference type="EMBL" id="AASE01000002">
    <property type="protein sequence ID" value="EAT59861.1"/>
    <property type="molecule type" value="Genomic_DNA"/>
</dbReference>
<dbReference type="InterPro" id="IPR015867">
    <property type="entry name" value="N-reg_PII/ATP_PRibTrfase_C"/>
</dbReference>
<comment type="similarity">
    <text evidence="1">Belongs to the CutA family.</text>
</comment>
<gene>
    <name evidence="2" type="ORF">CferDRAFT_1868</name>
</gene>
<organism evidence="2 3">
    <name type="scientific">Chlorobium ferrooxidans DSM 13031</name>
    <dbReference type="NCBI Taxonomy" id="377431"/>
    <lineage>
        <taxon>Bacteria</taxon>
        <taxon>Pseudomonadati</taxon>
        <taxon>Chlorobiota</taxon>
        <taxon>Chlorobiia</taxon>
        <taxon>Chlorobiales</taxon>
        <taxon>Chlorobiaceae</taxon>
        <taxon>Chlorobium/Pelodictyon group</taxon>
        <taxon>Chlorobium</taxon>
    </lineage>
</organism>
<evidence type="ECO:0000256" key="1">
    <source>
        <dbReference type="ARBA" id="ARBA00010169"/>
    </source>
</evidence>
<reference evidence="2 3" key="1">
    <citation type="submission" date="2006-07" db="EMBL/GenBank/DDBJ databases">
        <title>Annotation of the draft genome assembly of Chlorobium ferroxidans DSM 13031.</title>
        <authorList>
            <consortium name="US DOE Joint Genome Institute (JGI-ORNL)"/>
            <person name="Larimer F."/>
            <person name="Land M."/>
            <person name="Hauser L."/>
        </authorList>
    </citation>
    <scope>NUCLEOTIDE SEQUENCE [LARGE SCALE GENOMIC DNA]</scope>
    <source>
        <strain evidence="2 3">DSM 13031</strain>
    </source>
</reference>
<keyword evidence="3" id="KW-1185">Reference proteome</keyword>
<dbReference type="PANTHER" id="PTHR23419:SF8">
    <property type="entry name" value="FI09726P"/>
    <property type="match status" value="1"/>
</dbReference>
<proteinExistence type="inferred from homology"/>
<reference evidence="2 3" key="2">
    <citation type="submission" date="2006-07" db="EMBL/GenBank/DDBJ databases">
        <title>Sequencing of the draft genome and assembly of Chlorobium ferroxidans DSM 13031.</title>
        <authorList>
            <consortium name="US DOE Joint Genome Institute (JGI-PGF)"/>
            <person name="Copeland A."/>
            <person name="Lucas S."/>
            <person name="Lapidus A."/>
            <person name="Barry K."/>
            <person name="Glavina del Rio T."/>
            <person name="Dalin E."/>
            <person name="Tice H."/>
            <person name="Bruce D."/>
            <person name="Pitluck S."/>
            <person name="Richardson P."/>
        </authorList>
    </citation>
    <scope>NUCLEOTIDE SEQUENCE [LARGE SCALE GENOMIC DNA]</scope>
    <source>
        <strain evidence="2 3">DSM 13031</strain>
    </source>
</reference>
<dbReference type="GO" id="GO:0010038">
    <property type="term" value="P:response to metal ion"/>
    <property type="evidence" value="ECO:0007669"/>
    <property type="project" value="InterPro"/>
</dbReference>
<dbReference type="AlphaFoldDB" id="Q0YU58"/>
<dbReference type="Pfam" id="PF03091">
    <property type="entry name" value="CutA1"/>
    <property type="match status" value="1"/>
</dbReference>
<dbReference type="InterPro" id="IPR004323">
    <property type="entry name" value="Ion_tolerance_CutA"/>
</dbReference>
<sequence length="131" mass="14804">MNCNLIAPEIMKSDYCMVITTAPDREEAENLAEGILENRLAACVQMADIRSFFIWEGALQKEDEVALSIKTTEERYTALEAYILEYHPYDVPEIIKLPVTGGLPGYLNWLDSTTGDRKNIDSEGPKDQEML</sequence>
<dbReference type="GO" id="GO:0005507">
    <property type="term" value="F:copper ion binding"/>
    <property type="evidence" value="ECO:0007669"/>
    <property type="project" value="TreeGrafter"/>
</dbReference>
<dbReference type="InterPro" id="IPR011322">
    <property type="entry name" value="N-reg_PII-like_a/b"/>
</dbReference>